<dbReference type="PANTHER" id="PTHR33507">
    <property type="entry name" value="INNER MEMBRANE PROTEIN YBBJ"/>
    <property type="match status" value="1"/>
</dbReference>
<dbReference type="Gene3D" id="2.40.50.140">
    <property type="entry name" value="Nucleic acid-binding proteins"/>
    <property type="match status" value="1"/>
</dbReference>
<dbReference type="EMBL" id="BARS01057998">
    <property type="protein sequence ID" value="GAG44541.1"/>
    <property type="molecule type" value="Genomic_DNA"/>
</dbReference>
<dbReference type="InterPro" id="IPR012340">
    <property type="entry name" value="NA-bd_OB-fold"/>
</dbReference>
<organism evidence="7">
    <name type="scientific">marine sediment metagenome</name>
    <dbReference type="NCBI Taxonomy" id="412755"/>
    <lineage>
        <taxon>unclassified sequences</taxon>
        <taxon>metagenomes</taxon>
        <taxon>ecological metagenomes</taxon>
    </lineage>
</organism>
<dbReference type="AlphaFoldDB" id="X0Z7L5"/>
<dbReference type="Pfam" id="PF01957">
    <property type="entry name" value="NfeD"/>
    <property type="match status" value="1"/>
</dbReference>
<evidence type="ECO:0000256" key="4">
    <source>
        <dbReference type="ARBA" id="ARBA00023136"/>
    </source>
</evidence>
<accession>X0Z7L5</accession>
<evidence type="ECO:0000256" key="1">
    <source>
        <dbReference type="ARBA" id="ARBA00004141"/>
    </source>
</evidence>
<keyword evidence="4 5" id="KW-0472">Membrane</keyword>
<reference evidence="7" key="1">
    <citation type="journal article" date="2014" name="Front. Microbiol.">
        <title>High frequency of phylogenetically diverse reductive dehalogenase-homologous genes in deep subseafloor sedimentary metagenomes.</title>
        <authorList>
            <person name="Kawai M."/>
            <person name="Futagami T."/>
            <person name="Toyoda A."/>
            <person name="Takaki Y."/>
            <person name="Nishi S."/>
            <person name="Hori S."/>
            <person name="Arai W."/>
            <person name="Tsubouchi T."/>
            <person name="Morono Y."/>
            <person name="Uchiyama I."/>
            <person name="Ito T."/>
            <person name="Fujiyama A."/>
            <person name="Inagaki F."/>
            <person name="Takami H."/>
        </authorList>
    </citation>
    <scope>NUCLEOTIDE SEQUENCE</scope>
    <source>
        <strain evidence="7">Expedition CK06-06</strain>
    </source>
</reference>
<name>X0Z7L5_9ZZZZ</name>
<proteinExistence type="predicted"/>
<protein>
    <recommendedName>
        <fullName evidence="6">NfeD-like C-terminal domain-containing protein</fullName>
    </recommendedName>
</protein>
<comment type="caution">
    <text evidence="7">The sequence shown here is derived from an EMBL/GenBank/DDBJ whole genome shotgun (WGS) entry which is preliminary data.</text>
</comment>
<dbReference type="InterPro" id="IPR052165">
    <property type="entry name" value="Membrane_assoc_protease"/>
</dbReference>
<gene>
    <name evidence="7" type="ORF">S01H1_84792</name>
</gene>
<evidence type="ECO:0000256" key="2">
    <source>
        <dbReference type="ARBA" id="ARBA00022692"/>
    </source>
</evidence>
<evidence type="ECO:0000259" key="6">
    <source>
        <dbReference type="Pfam" id="PF01957"/>
    </source>
</evidence>
<feature type="non-terminal residue" evidence="7">
    <location>
        <position position="1"/>
    </location>
</feature>
<keyword evidence="3 5" id="KW-1133">Transmembrane helix</keyword>
<dbReference type="SUPFAM" id="SSF141322">
    <property type="entry name" value="NfeD domain-like"/>
    <property type="match status" value="1"/>
</dbReference>
<dbReference type="GO" id="GO:0005886">
    <property type="term" value="C:plasma membrane"/>
    <property type="evidence" value="ECO:0007669"/>
    <property type="project" value="TreeGrafter"/>
</dbReference>
<evidence type="ECO:0000256" key="3">
    <source>
        <dbReference type="ARBA" id="ARBA00022989"/>
    </source>
</evidence>
<comment type="subcellular location">
    <subcellularLocation>
        <location evidence="1">Membrane</location>
        <topology evidence="1">Multi-pass membrane protein</topology>
    </subcellularLocation>
</comment>
<dbReference type="InterPro" id="IPR002810">
    <property type="entry name" value="NfeD-like_C"/>
</dbReference>
<feature type="domain" description="NfeD-like C-terminal" evidence="6">
    <location>
        <begin position="46"/>
        <end position="105"/>
    </location>
</feature>
<sequence length="110" mass="11995">CILSIIGVGAGWQIAVFVILSAILAASSRRFAERVTKESPIRVASDRAIGKKGLVIERIDTIRDTGRVLVDKEEWRADSQGDVAIEKDAIIQVVGVEGTRLIVKPVKKEE</sequence>
<evidence type="ECO:0000256" key="5">
    <source>
        <dbReference type="SAM" id="Phobius"/>
    </source>
</evidence>
<keyword evidence="2 5" id="KW-0812">Transmembrane</keyword>
<feature type="transmembrane region" description="Helical" evidence="5">
    <location>
        <begin position="6"/>
        <end position="27"/>
    </location>
</feature>
<evidence type="ECO:0000313" key="7">
    <source>
        <dbReference type="EMBL" id="GAG44541.1"/>
    </source>
</evidence>
<dbReference type="PANTHER" id="PTHR33507:SF3">
    <property type="entry name" value="INNER MEMBRANE PROTEIN YBBJ"/>
    <property type="match status" value="1"/>
</dbReference>